<protein>
    <submittedName>
        <fullName evidence="1">Uncharacterized protein</fullName>
    </submittedName>
</protein>
<evidence type="ECO:0000313" key="1">
    <source>
        <dbReference type="EMBL" id="KIW23778.1"/>
    </source>
</evidence>
<evidence type="ECO:0000313" key="2">
    <source>
        <dbReference type="Proteomes" id="UP000054466"/>
    </source>
</evidence>
<gene>
    <name evidence="1" type="ORF">PV07_11954</name>
</gene>
<accession>A0A0D2BXB7</accession>
<dbReference type="VEuPathDB" id="FungiDB:PV07_11954"/>
<dbReference type="AlphaFoldDB" id="A0A0D2BXB7"/>
<dbReference type="OrthoDB" id="10486423at2759"/>
<proteinExistence type="predicted"/>
<dbReference type="HOGENOM" id="CLU_1992384_0_0_1"/>
<dbReference type="GeneID" id="27351148"/>
<dbReference type="RefSeq" id="XP_016243994.1">
    <property type="nucleotide sequence ID" value="XM_016399432.1"/>
</dbReference>
<sequence>MIPSIPNPHLPDRQTGWRVPLIHQSRSEHCQDALTTYVRAVGLLFSSVDIVRTDPRPWLAVSMRSHVEPGLARQGQIQVDIRKPPKALIRPRADWDTQHRRCDEDERLTLAPNQPGWIHMQSTHR</sequence>
<name>A0A0D2BXB7_9EURO</name>
<reference evidence="1 2" key="1">
    <citation type="submission" date="2015-01" db="EMBL/GenBank/DDBJ databases">
        <title>The Genome Sequence of Cladophialophora immunda CBS83496.</title>
        <authorList>
            <consortium name="The Broad Institute Genomics Platform"/>
            <person name="Cuomo C."/>
            <person name="de Hoog S."/>
            <person name="Gorbushina A."/>
            <person name="Stielow B."/>
            <person name="Teixiera M."/>
            <person name="Abouelleil A."/>
            <person name="Chapman S.B."/>
            <person name="Priest M."/>
            <person name="Young S.K."/>
            <person name="Wortman J."/>
            <person name="Nusbaum C."/>
            <person name="Birren B."/>
        </authorList>
    </citation>
    <scope>NUCLEOTIDE SEQUENCE [LARGE SCALE GENOMIC DNA]</scope>
    <source>
        <strain evidence="1 2">CBS 83496</strain>
    </source>
</reference>
<keyword evidence="2" id="KW-1185">Reference proteome</keyword>
<dbReference type="Proteomes" id="UP000054466">
    <property type="component" value="Unassembled WGS sequence"/>
</dbReference>
<dbReference type="EMBL" id="KN847046">
    <property type="protein sequence ID" value="KIW23778.1"/>
    <property type="molecule type" value="Genomic_DNA"/>
</dbReference>
<organism evidence="1 2">
    <name type="scientific">Cladophialophora immunda</name>
    <dbReference type="NCBI Taxonomy" id="569365"/>
    <lineage>
        <taxon>Eukaryota</taxon>
        <taxon>Fungi</taxon>
        <taxon>Dikarya</taxon>
        <taxon>Ascomycota</taxon>
        <taxon>Pezizomycotina</taxon>
        <taxon>Eurotiomycetes</taxon>
        <taxon>Chaetothyriomycetidae</taxon>
        <taxon>Chaetothyriales</taxon>
        <taxon>Herpotrichiellaceae</taxon>
        <taxon>Cladophialophora</taxon>
    </lineage>
</organism>